<protein>
    <submittedName>
        <fullName evidence="2">DUF3465 domain-containing protein</fullName>
    </submittedName>
</protein>
<evidence type="ECO:0000256" key="1">
    <source>
        <dbReference type="SAM" id="SignalP"/>
    </source>
</evidence>
<dbReference type="InterPro" id="IPR021856">
    <property type="entry name" value="DUF3465"/>
</dbReference>
<accession>A0ABT6DI91</accession>
<evidence type="ECO:0000313" key="2">
    <source>
        <dbReference type="EMBL" id="MDG0816212.1"/>
    </source>
</evidence>
<proteinExistence type="predicted"/>
<feature type="signal peptide" evidence="1">
    <location>
        <begin position="1"/>
        <end position="19"/>
    </location>
</feature>
<sequence>MRNSIFLLILLLSSQAVLASEHIPACKNKNTVISYNNEQVLGWKFSEKSKFLSRAFIKGSIVGIIENRQGHIHFEVDFDKDLTTNNDRVEVIYNVEFGELPDFRVGDELIACGDFIVDSWSPLGAVVHWLHSNPNANKNKHEDGFLVINGQVTGLKK</sequence>
<reference evidence="2" key="1">
    <citation type="submission" date="2022-08" db="EMBL/GenBank/DDBJ databases">
        <title>Novel Bdellovibrio Species Isolated from Svalbard: Designation Bdellovibrio svalbardensis.</title>
        <authorList>
            <person name="Mitchell R.J."/>
            <person name="Choi S.Y."/>
        </authorList>
    </citation>
    <scope>NUCLEOTIDE SEQUENCE</scope>
    <source>
        <strain evidence="2">PAP01</strain>
    </source>
</reference>
<keyword evidence="3" id="KW-1185">Reference proteome</keyword>
<comment type="caution">
    <text evidence="2">The sequence shown here is derived from an EMBL/GenBank/DDBJ whole genome shotgun (WGS) entry which is preliminary data.</text>
</comment>
<name>A0ABT6DI91_9BACT</name>
<gene>
    <name evidence="2" type="ORF">NWE73_07540</name>
</gene>
<keyword evidence="1" id="KW-0732">Signal</keyword>
<dbReference type="Proteomes" id="UP001152321">
    <property type="component" value="Unassembled WGS sequence"/>
</dbReference>
<evidence type="ECO:0000313" key="3">
    <source>
        <dbReference type="Proteomes" id="UP001152321"/>
    </source>
</evidence>
<organism evidence="2 3">
    <name type="scientific">Bdellovibrio svalbardensis</name>
    <dbReference type="NCBI Taxonomy" id="2972972"/>
    <lineage>
        <taxon>Bacteria</taxon>
        <taxon>Pseudomonadati</taxon>
        <taxon>Bdellovibrionota</taxon>
        <taxon>Bdellovibrionia</taxon>
        <taxon>Bdellovibrionales</taxon>
        <taxon>Pseudobdellovibrionaceae</taxon>
        <taxon>Bdellovibrio</taxon>
    </lineage>
</organism>
<feature type="chain" id="PRO_5046475783" evidence="1">
    <location>
        <begin position="20"/>
        <end position="157"/>
    </location>
</feature>
<dbReference type="Pfam" id="PF11948">
    <property type="entry name" value="DUF3465"/>
    <property type="match status" value="1"/>
</dbReference>
<dbReference type="EMBL" id="JANRMI010000002">
    <property type="protein sequence ID" value="MDG0816212.1"/>
    <property type="molecule type" value="Genomic_DNA"/>
</dbReference>
<dbReference type="RefSeq" id="WP_277577689.1">
    <property type="nucleotide sequence ID" value="NZ_JANRMI010000002.1"/>
</dbReference>